<name>A0ABT7LRD7_9STRE</name>
<organism evidence="1 2">
    <name type="scientific">Streptococcus raffinosi</name>
    <dbReference type="NCBI Taxonomy" id="3053355"/>
    <lineage>
        <taxon>Bacteria</taxon>
        <taxon>Bacillati</taxon>
        <taxon>Bacillota</taxon>
        <taxon>Bacilli</taxon>
        <taxon>Lactobacillales</taxon>
        <taxon>Streptococcaceae</taxon>
        <taxon>Streptococcus</taxon>
    </lineage>
</organism>
<evidence type="ECO:0000313" key="2">
    <source>
        <dbReference type="Proteomes" id="UP001529255"/>
    </source>
</evidence>
<reference evidence="1 2" key="1">
    <citation type="submission" date="2023-06" db="EMBL/GenBank/DDBJ databases">
        <title>A potential novel species of Streptococcus isolated from human milk sample.</title>
        <authorList>
            <person name="Nguyen H.V."/>
            <person name="Trinh A.T.V."/>
            <person name="Hoang A.T.L."/>
            <person name="Bui L.N.H."/>
            <person name="Tran Q.T.L."/>
            <person name="Trinh T."/>
        </authorList>
    </citation>
    <scope>NUCLEOTIDE SEQUENCE [LARGE SCALE GENOMIC DNA]</scope>
    <source>
        <strain evidence="1 2">VTCC 12812</strain>
    </source>
</reference>
<proteinExistence type="predicted"/>
<dbReference type="RefSeq" id="WP_285955403.1">
    <property type="nucleotide sequence ID" value="NZ_JASUZV010000001.1"/>
</dbReference>
<keyword evidence="2" id="KW-1185">Reference proteome</keyword>
<sequence>MKDTSSVGVKDKSLVDKDTIIKKYESLGFAENGMQMQSIYGAYANVLKMGFKIF</sequence>
<protein>
    <submittedName>
        <fullName evidence="1">Uncharacterized protein</fullName>
    </submittedName>
</protein>
<accession>A0ABT7LRD7</accession>
<gene>
    <name evidence="1" type="ORF">QRD39_01440</name>
</gene>
<dbReference type="EMBL" id="JASUZV010000001">
    <property type="protein sequence ID" value="MDL5042772.1"/>
    <property type="molecule type" value="Genomic_DNA"/>
</dbReference>
<comment type="caution">
    <text evidence="1">The sequence shown here is derived from an EMBL/GenBank/DDBJ whole genome shotgun (WGS) entry which is preliminary data.</text>
</comment>
<evidence type="ECO:0000313" key="1">
    <source>
        <dbReference type="EMBL" id="MDL5042772.1"/>
    </source>
</evidence>
<dbReference type="Proteomes" id="UP001529255">
    <property type="component" value="Unassembled WGS sequence"/>
</dbReference>